<proteinExistence type="predicted"/>
<dbReference type="SUPFAM" id="SSF52058">
    <property type="entry name" value="L domain-like"/>
    <property type="match status" value="1"/>
</dbReference>
<keyword evidence="6" id="KW-1133">Transmembrane helix</keyword>
<gene>
    <name evidence="10" type="ORF">TrLO_g12737</name>
</gene>
<evidence type="ECO:0000256" key="9">
    <source>
        <dbReference type="ARBA" id="ARBA00023180"/>
    </source>
</evidence>
<evidence type="ECO:0000313" key="11">
    <source>
        <dbReference type="Proteomes" id="UP001165122"/>
    </source>
</evidence>
<keyword evidence="11" id="KW-1185">Reference proteome</keyword>
<dbReference type="InterPro" id="IPR032675">
    <property type="entry name" value="LRR_dom_sf"/>
</dbReference>
<keyword evidence="4" id="KW-0732">Signal</keyword>
<dbReference type="PANTHER" id="PTHR27000:SF642">
    <property type="entry name" value="INACTIVE LEUCINE-RICH REPEAT RECEPTOR KINASE XIAO-RELATED"/>
    <property type="match status" value="1"/>
</dbReference>
<name>A0A9W6ZGS6_9STRA</name>
<accession>A0A9W6ZGS6</accession>
<evidence type="ECO:0000256" key="3">
    <source>
        <dbReference type="ARBA" id="ARBA00022692"/>
    </source>
</evidence>
<evidence type="ECO:0000256" key="5">
    <source>
        <dbReference type="ARBA" id="ARBA00022737"/>
    </source>
</evidence>
<evidence type="ECO:0000256" key="6">
    <source>
        <dbReference type="ARBA" id="ARBA00022989"/>
    </source>
</evidence>
<keyword evidence="9" id="KW-0325">Glycoprotein</keyword>
<keyword evidence="2" id="KW-0433">Leucine-rich repeat</keyword>
<keyword evidence="7" id="KW-0472">Membrane</keyword>
<dbReference type="OrthoDB" id="4062651at2759"/>
<protein>
    <recommendedName>
        <fullName evidence="12">Leucine-rich repeat-containing N-terminal plant-type domain-containing protein</fullName>
    </recommendedName>
</protein>
<evidence type="ECO:0000313" key="10">
    <source>
        <dbReference type="EMBL" id="GMH50992.1"/>
    </source>
</evidence>
<dbReference type="GO" id="GO:0016020">
    <property type="term" value="C:membrane"/>
    <property type="evidence" value="ECO:0007669"/>
    <property type="project" value="UniProtKB-SubCell"/>
</dbReference>
<organism evidence="10 11">
    <name type="scientific">Triparma laevis f. longispina</name>
    <dbReference type="NCBI Taxonomy" id="1714387"/>
    <lineage>
        <taxon>Eukaryota</taxon>
        <taxon>Sar</taxon>
        <taxon>Stramenopiles</taxon>
        <taxon>Ochrophyta</taxon>
        <taxon>Bolidophyceae</taxon>
        <taxon>Parmales</taxon>
        <taxon>Triparmaceae</taxon>
        <taxon>Triparma</taxon>
    </lineage>
</organism>
<dbReference type="Gene3D" id="3.80.10.10">
    <property type="entry name" value="Ribonuclease Inhibitor"/>
    <property type="match status" value="1"/>
</dbReference>
<comment type="caution">
    <text evidence="10">The sequence shown here is derived from an EMBL/GenBank/DDBJ whole genome shotgun (WGS) entry which is preliminary data.</text>
</comment>
<dbReference type="PANTHER" id="PTHR27000">
    <property type="entry name" value="LEUCINE-RICH REPEAT RECEPTOR-LIKE PROTEIN KINASE FAMILY PROTEIN-RELATED"/>
    <property type="match status" value="1"/>
</dbReference>
<sequence>MTKNCSCALPVQEISSLVQFANTTSIGFWDTSNTAGACDWSGLTCRDDTVVELRLNWKGLRGEIPACIGDLHHLEYFSVADNDLSGPIPESFGILWKSHPPKVFQSRSKWVKWSDTRFDWVSYPPSEIHRQQ</sequence>
<dbReference type="AlphaFoldDB" id="A0A9W6ZGS6"/>
<dbReference type="EMBL" id="BRXW01000400">
    <property type="protein sequence ID" value="GMH50992.1"/>
    <property type="molecule type" value="Genomic_DNA"/>
</dbReference>
<evidence type="ECO:0008006" key="12">
    <source>
        <dbReference type="Google" id="ProtNLM"/>
    </source>
</evidence>
<keyword evidence="3" id="KW-0812">Transmembrane</keyword>
<evidence type="ECO:0000256" key="4">
    <source>
        <dbReference type="ARBA" id="ARBA00022729"/>
    </source>
</evidence>
<dbReference type="Proteomes" id="UP001165122">
    <property type="component" value="Unassembled WGS sequence"/>
</dbReference>
<keyword evidence="8" id="KW-0675">Receptor</keyword>
<evidence type="ECO:0000256" key="8">
    <source>
        <dbReference type="ARBA" id="ARBA00023170"/>
    </source>
</evidence>
<evidence type="ECO:0000256" key="2">
    <source>
        <dbReference type="ARBA" id="ARBA00022614"/>
    </source>
</evidence>
<comment type="subcellular location">
    <subcellularLocation>
        <location evidence="1">Membrane</location>
        <topology evidence="1">Single-pass membrane protein</topology>
    </subcellularLocation>
</comment>
<reference evidence="11" key="1">
    <citation type="journal article" date="2023" name="Commun. Biol.">
        <title>Genome analysis of Parmales, the sister group of diatoms, reveals the evolutionary specialization of diatoms from phago-mixotrophs to photoautotrophs.</title>
        <authorList>
            <person name="Ban H."/>
            <person name="Sato S."/>
            <person name="Yoshikawa S."/>
            <person name="Yamada K."/>
            <person name="Nakamura Y."/>
            <person name="Ichinomiya M."/>
            <person name="Sato N."/>
            <person name="Blanc-Mathieu R."/>
            <person name="Endo H."/>
            <person name="Kuwata A."/>
            <person name="Ogata H."/>
        </authorList>
    </citation>
    <scope>NUCLEOTIDE SEQUENCE [LARGE SCALE GENOMIC DNA]</scope>
    <source>
        <strain evidence="11">NIES 3700</strain>
    </source>
</reference>
<evidence type="ECO:0000256" key="1">
    <source>
        <dbReference type="ARBA" id="ARBA00004167"/>
    </source>
</evidence>
<keyword evidence="5" id="KW-0677">Repeat</keyword>
<evidence type="ECO:0000256" key="7">
    <source>
        <dbReference type="ARBA" id="ARBA00023136"/>
    </source>
</evidence>